<organism evidence="1 2">
    <name type="scientific">Mycobacteroides abscessus 21</name>
    <dbReference type="NCBI Taxonomy" id="1299324"/>
    <lineage>
        <taxon>Bacteria</taxon>
        <taxon>Bacillati</taxon>
        <taxon>Actinomycetota</taxon>
        <taxon>Actinomycetes</taxon>
        <taxon>Mycobacteriales</taxon>
        <taxon>Mycobacteriaceae</taxon>
        <taxon>Mycobacteroides</taxon>
        <taxon>Mycobacteroides abscessus</taxon>
    </lineage>
</organism>
<comment type="caution">
    <text evidence="1">The sequence shown here is derived from an EMBL/GenBank/DDBJ whole genome shotgun (WGS) entry which is preliminary data.</text>
</comment>
<dbReference type="Proteomes" id="UP000020103">
    <property type="component" value="Unassembled WGS sequence"/>
</dbReference>
<protein>
    <submittedName>
        <fullName evidence="1">Uncharacterized protein</fullName>
    </submittedName>
</protein>
<reference evidence="1 2" key="1">
    <citation type="submission" date="2013-12" db="EMBL/GenBank/DDBJ databases">
        <authorList>
            <person name="Madinger N."/>
            <person name="Lenaerts A."/>
            <person name="Ordway D."/>
            <person name="DeGroote M.A."/>
            <person name="Parker T."/>
            <person name="Sizemore C."/>
            <person name="Tallon L.J."/>
            <person name="Sadzewicz L.K."/>
            <person name="Sengamalay N."/>
            <person name="Fraser C.M."/>
            <person name="Hine E."/>
            <person name="Shefchek K.A."/>
            <person name="Das S.P."/>
            <person name="Tettelin H."/>
        </authorList>
    </citation>
    <scope>NUCLEOTIDE SEQUENCE [LARGE SCALE GENOMIC DNA]</scope>
    <source>
        <strain evidence="1 2">21</strain>
    </source>
</reference>
<name>A0A829Q5U1_9MYCO</name>
<proteinExistence type="predicted"/>
<sequence length="38" mass="4216">MSFIAHPFFLVVLGKRYVESASLRGVLVDLLVRNPSSP</sequence>
<dbReference type="EMBL" id="JAOF01000001">
    <property type="protein sequence ID" value="EUA48256.1"/>
    <property type="molecule type" value="Genomic_DNA"/>
</dbReference>
<gene>
    <name evidence="1" type="ORF">I543_3769</name>
</gene>
<evidence type="ECO:0000313" key="2">
    <source>
        <dbReference type="Proteomes" id="UP000020103"/>
    </source>
</evidence>
<evidence type="ECO:0000313" key="1">
    <source>
        <dbReference type="EMBL" id="EUA48256.1"/>
    </source>
</evidence>
<accession>A0A829Q5U1</accession>
<dbReference type="AlphaFoldDB" id="A0A829Q5U1"/>